<evidence type="ECO:0000313" key="7">
    <source>
        <dbReference type="EMBL" id="TBU24708.1"/>
    </source>
</evidence>
<feature type="region of interest" description="Disordered" evidence="5">
    <location>
        <begin position="216"/>
        <end position="278"/>
    </location>
</feature>
<dbReference type="Gene3D" id="3.30.70.330">
    <property type="match status" value="1"/>
</dbReference>
<dbReference type="PANTHER" id="PTHR13112:SF0">
    <property type="entry name" value="FI21285P1"/>
    <property type="match status" value="1"/>
</dbReference>
<dbReference type="Proteomes" id="UP000292957">
    <property type="component" value="Unassembled WGS sequence"/>
</dbReference>
<feature type="compositionally biased region" description="Basic and acidic residues" evidence="5">
    <location>
        <begin position="225"/>
        <end position="242"/>
    </location>
</feature>
<evidence type="ECO:0000256" key="1">
    <source>
        <dbReference type="ARBA" id="ARBA00004123"/>
    </source>
</evidence>
<feature type="region of interest" description="Disordered" evidence="5">
    <location>
        <begin position="1"/>
        <end position="35"/>
    </location>
</feature>
<sequence>MIDTARPSKAKGKDKEKEKKSKSSSGGQKSQTERLKTVVRRLPPNLPEDIFWQSVGKWVTDETVTWKAYYQGKFKTRLNKENIPSRAYIAFRDEEILATFSREYDGHLFRDKNGNESIAIVEFAPFQKVPNEKKKADSRAGTIEKDEDYISFLESLKEVSSKPFDLDTLETLIASTQPAPLPTTTPLLEALKAEKSAQKDKESILRNHAHYKDPAALAAAAAATKKGDKKKDAAGGGKDKMADSGASKKAAKKAAAAAKAAAHQQQGQAQAGASKDAK</sequence>
<dbReference type="GO" id="GO:0005737">
    <property type="term" value="C:cytoplasm"/>
    <property type="evidence" value="ECO:0007669"/>
    <property type="project" value="TreeGrafter"/>
</dbReference>
<feature type="non-terminal residue" evidence="7">
    <location>
        <position position="278"/>
    </location>
</feature>
<dbReference type="InterPro" id="IPR035979">
    <property type="entry name" value="RBD_domain_sf"/>
</dbReference>
<feature type="domain" description="UPF3" evidence="6">
    <location>
        <begin position="33"/>
        <end position="195"/>
    </location>
</feature>
<keyword evidence="4" id="KW-0539">Nucleus</keyword>
<reference evidence="7" key="1">
    <citation type="submission" date="2019-01" db="EMBL/GenBank/DDBJ databases">
        <title>Draft genome sequences of three monokaryotic isolates of the white-rot basidiomycete fungus Dichomitus squalens.</title>
        <authorList>
            <consortium name="DOE Joint Genome Institute"/>
            <person name="Lopez S.C."/>
            <person name="Andreopoulos B."/>
            <person name="Pangilinan J."/>
            <person name="Lipzen A."/>
            <person name="Riley R."/>
            <person name="Ahrendt S."/>
            <person name="Ng V."/>
            <person name="Barry K."/>
            <person name="Daum C."/>
            <person name="Grigoriev I.V."/>
            <person name="Hilden K.S."/>
            <person name="Makela M.R."/>
            <person name="de Vries R.P."/>
        </authorList>
    </citation>
    <scope>NUCLEOTIDE SEQUENCE [LARGE SCALE GENOMIC DNA]</scope>
    <source>
        <strain evidence="7">OM18370.1</strain>
    </source>
</reference>
<dbReference type="GO" id="GO:0005730">
    <property type="term" value="C:nucleolus"/>
    <property type="evidence" value="ECO:0007669"/>
    <property type="project" value="TreeGrafter"/>
</dbReference>
<accession>A0A4Q9ME44</accession>
<dbReference type="InterPro" id="IPR039722">
    <property type="entry name" value="Upf3"/>
</dbReference>
<dbReference type="OrthoDB" id="18087at2759"/>
<gene>
    <name evidence="7" type="ORF">BD311DRAFT_701640</name>
</gene>
<evidence type="ECO:0000256" key="5">
    <source>
        <dbReference type="SAM" id="MobiDB-lite"/>
    </source>
</evidence>
<keyword evidence="3" id="KW-0866">Nonsense-mediated mRNA decay</keyword>
<dbReference type="SUPFAM" id="SSF54928">
    <property type="entry name" value="RNA-binding domain, RBD"/>
    <property type="match status" value="1"/>
</dbReference>
<dbReference type="CDD" id="cd12455">
    <property type="entry name" value="RRM_like_Smg4_UPF3"/>
    <property type="match status" value="1"/>
</dbReference>
<comment type="similarity">
    <text evidence="2">Belongs to the RENT3 family.</text>
</comment>
<dbReference type="GO" id="GO:0003729">
    <property type="term" value="F:mRNA binding"/>
    <property type="evidence" value="ECO:0007669"/>
    <property type="project" value="TreeGrafter"/>
</dbReference>
<feature type="compositionally biased region" description="Basic and acidic residues" evidence="5">
    <location>
        <begin position="11"/>
        <end position="21"/>
    </location>
</feature>
<dbReference type="PANTHER" id="PTHR13112">
    <property type="entry name" value="UPF3 REGULATOR OF NONSENSE TRANSCRIPTS-LIKE PROTEIN"/>
    <property type="match status" value="1"/>
</dbReference>
<dbReference type="InterPro" id="IPR005120">
    <property type="entry name" value="UPF3_dom"/>
</dbReference>
<comment type="subcellular location">
    <subcellularLocation>
        <location evidence="1">Nucleus</location>
    </subcellularLocation>
</comment>
<evidence type="ECO:0000256" key="2">
    <source>
        <dbReference type="ARBA" id="ARBA00005991"/>
    </source>
</evidence>
<dbReference type="GO" id="GO:0045727">
    <property type="term" value="P:positive regulation of translation"/>
    <property type="evidence" value="ECO:0007669"/>
    <property type="project" value="TreeGrafter"/>
</dbReference>
<proteinExistence type="inferred from homology"/>
<organism evidence="7">
    <name type="scientific">Dichomitus squalens</name>
    <dbReference type="NCBI Taxonomy" id="114155"/>
    <lineage>
        <taxon>Eukaryota</taxon>
        <taxon>Fungi</taxon>
        <taxon>Dikarya</taxon>
        <taxon>Basidiomycota</taxon>
        <taxon>Agaricomycotina</taxon>
        <taxon>Agaricomycetes</taxon>
        <taxon>Polyporales</taxon>
        <taxon>Polyporaceae</taxon>
        <taxon>Dichomitus</taxon>
    </lineage>
</organism>
<dbReference type="AlphaFoldDB" id="A0A4Q9ME44"/>
<evidence type="ECO:0000256" key="3">
    <source>
        <dbReference type="ARBA" id="ARBA00023161"/>
    </source>
</evidence>
<dbReference type="Pfam" id="PF03467">
    <property type="entry name" value="Smg4_UPF3"/>
    <property type="match status" value="1"/>
</dbReference>
<feature type="compositionally biased region" description="Low complexity" evidence="5">
    <location>
        <begin position="243"/>
        <end position="278"/>
    </location>
</feature>
<evidence type="ECO:0000256" key="4">
    <source>
        <dbReference type="ARBA" id="ARBA00023242"/>
    </source>
</evidence>
<dbReference type="GO" id="GO:0000184">
    <property type="term" value="P:nuclear-transcribed mRNA catabolic process, nonsense-mediated decay"/>
    <property type="evidence" value="ECO:0007669"/>
    <property type="project" value="UniProtKB-KW"/>
</dbReference>
<dbReference type="InterPro" id="IPR012677">
    <property type="entry name" value="Nucleotide-bd_a/b_plait_sf"/>
</dbReference>
<dbReference type="EMBL" id="ML143474">
    <property type="protein sequence ID" value="TBU24708.1"/>
    <property type="molecule type" value="Genomic_DNA"/>
</dbReference>
<evidence type="ECO:0000259" key="6">
    <source>
        <dbReference type="Pfam" id="PF03467"/>
    </source>
</evidence>
<protein>
    <submittedName>
        <fullName evidence="7">Smg-4/UPF3 family-domain-containing protein</fullName>
    </submittedName>
</protein>
<name>A0A4Q9ME44_9APHY</name>